<gene>
    <name evidence="2" type="ORF">IAD15_01560</name>
</gene>
<feature type="domain" description="Helix-hairpin-helix DNA-binding motif class 1" evidence="1">
    <location>
        <begin position="99"/>
        <end position="118"/>
    </location>
</feature>
<sequence>MPIEIVIHVEGMVEKTLVFDQEPTVQMVIDELGVGHEAALECLNMTVVLSHEDHLYIQKKQEGLISLNKASKVELMEIKGIGEKRAEAIIAARPFSRLEDLLNVKGIGEKSYQNYRPYLCL</sequence>
<dbReference type="AlphaFoldDB" id="A0A9D1KZH9"/>
<dbReference type="Pfam" id="PF12836">
    <property type="entry name" value="HHH_3"/>
    <property type="match status" value="1"/>
</dbReference>
<dbReference type="PANTHER" id="PTHR21180">
    <property type="entry name" value="ENDONUCLEASE/EXONUCLEASE/PHOSPHATASE FAMILY DOMAIN-CONTAINING PROTEIN 1"/>
    <property type="match status" value="1"/>
</dbReference>
<reference evidence="2" key="1">
    <citation type="submission" date="2020-10" db="EMBL/GenBank/DDBJ databases">
        <authorList>
            <person name="Gilroy R."/>
        </authorList>
    </citation>
    <scope>NUCLEOTIDE SEQUENCE</scope>
    <source>
        <strain evidence="2">CHK195-11698</strain>
    </source>
</reference>
<dbReference type="Gene3D" id="1.10.150.320">
    <property type="entry name" value="Photosystem II 12 kDa extrinsic protein"/>
    <property type="match status" value="1"/>
</dbReference>
<dbReference type="GO" id="GO:0003677">
    <property type="term" value="F:DNA binding"/>
    <property type="evidence" value="ECO:0007669"/>
    <property type="project" value="InterPro"/>
</dbReference>
<organism evidence="2 3">
    <name type="scientific">Candidatus Fimiplasma intestinipullorum</name>
    <dbReference type="NCBI Taxonomy" id="2840825"/>
    <lineage>
        <taxon>Bacteria</taxon>
        <taxon>Bacillati</taxon>
        <taxon>Bacillota</taxon>
        <taxon>Clostridia</taxon>
        <taxon>Eubacteriales</taxon>
        <taxon>Candidatus Fimiplasma</taxon>
    </lineage>
</organism>
<protein>
    <submittedName>
        <fullName evidence="2">Helix-hairpin-helix domain-containing protein</fullName>
    </submittedName>
</protein>
<evidence type="ECO:0000259" key="1">
    <source>
        <dbReference type="SMART" id="SM00278"/>
    </source>
</evidence>
<dbReference type="SUPFAM" id="SSF47781">
    <property type="entry name" value="RuvA domain 2-like"/>
    <property type="match status" value="1"/>
</dbReference>
<evidence type="ECO:0000313" key="3">
    <source>
        <dbReference type="Proteomes" id="UP000824175"/>
    </source>
</evidence>
<dbReference type="SMART" id="SM00278">
    <property type="entry name" value="HhH1"/>
    <property type="match status" value="2"/>
</dbReference>
<accession>A0A9D1KZH9</accession>
<dbReference type="InterPro" id="IPR010994">
    <property type="entry name" value="RuvA_2-like"/>
</dbReference>
<dbReference type="PANTHER" id="PTHR21180:SF32">
    <property type="entry name" value="ENDONUCLEASE_EXONUCLEASE_PHOSPHATASE FAMILY DOMAIN-CONTAINING PROTEIN 1"/>
    <property type="match status" value="1"/>
</dbReference>
<name>A0A9D1KZH9_9FIRM</name>
<dbReference type="Proteomes" id="UP000824175">
    <property type="component" value="Unassembled WGS sequence"/>
</dbReference>
<proteinExistence type="predicted"/>
<comment type="caution">
    <text evidence="2">The sequence shown here is derived from an EMBL/GenBank/DDBJ whole genome shotgun (WGS) entry which is preliminary data.</text>
</comment>
<feature type="domain" description="Helix-hairpin-helix DNA-binding motif class 1" evidence="1">
    <location>
        <begin position="73"/>
        <end position="92"/>
    </location>
</feature>
<dbReference type="GO" id="GO:0006281">
    <property type="term" value="P:DNA repair"/>
    <property type="evidence" value="ECO:0007669"/>
    <property type="project" value="InterPro"/>
</dbReference>
<dbReference type="EMBL" id="DVMJ01000009">
    <property type="protein sequence ID" value="HIU12744.1"/>
    <property type="molecule type" value="Genomic_DNA"/>
</dbReference>
<dbReference type="InterPro" id="IPR003583">
    <property type="entry name" value="Hlx-hairpin-Hlx_DNA-bd_motif"/>
</dbReference>
<reference evidence="2" key="2">
    <citation type="journal article" date="2021" name="PeerJ">
        <title>Extensive microbial diversity within the chicken gut microbiome revealed by metagenomics and culture.</title>
        <authorList>
            <person name="Gilroy R."/>
            <person name="Ravi A."/>
            <person name="Getino M."/>
            <person name="Pursley I."/>
            <person name="Horton D.L."/>
            <person name="Alikhan N.F."/>
            <person name="Baker D."/>
            <person name="Gharbi K."/>
            <person name="Hall N."/>
            <person name="Watson M."/>
            <person name="Adriaenssens E.M."/>
            <person name="Foster-Nyarko E."/>
            <person name="Jarju S."/>
            <person name="Secka A."/>
            <person name="Antonio M."/>
            <person name="Oren A."/>
            <person name="Chaudhuri R.R."/>
            <person name="La Ragione R."/>
            <person name="Hildebrand F."/>
            <person name="Pallen M.J."/>
        </authorList>
    </citation>
    <scope>NUCLEOTIDE SEQUENCE</scope>
    <source>
        <strain evidence="2">CHK195-11698</strain>
    </source>
</reference>
<dbReference type="InterPro" id="IPR051675">
    <property type="entry name" value="Endo/Exo/Phosphatase_dom_1"/>
</dbReference>
<evidence type="ECO:0000313" key="2">
    <source>
        <dbReference type="EMBL" id="HIU12744.1"/>
    </source>
</evidence>